<accession>A0A516PV80</accession>
<keyword evidence="1" id="KW-0812">Transmembrane</keyword>
<keyword evidence="1" id="KW-1133">Transmembrane helix</keyword>
<sequence>MTTAATVPARPQGRSIPSVANRFDRQVLVELRKSVDTRSGRTLMIIIAALVLVVLAIQIALGRTVDEIGLSFGDLAFTTGVATAMLLPILGILLITSEWSQRTTLITFTLEPRRIQVIAAKLGAGVIMAVAATAVVLAIAAAATPVAGAIADRPVDWALPMGPFLGFLAQQVIAVISGMALAALILNTPASIVAYVGYALVLPMLLPLASLWKPAEKVVPWIDFSGAQAGLTATMAGSDWAHLAVSGGIWLVLPLVLGTIRIVRSEIS</sequence>
<feature type="transmembrane region" description="Helical" evidence="1">
    <location>
        <begin position="240"/>
        <end position="263"/>
    </location>
</feature>
<keyword evidence="1" id="KW-0472">Membrane</keyword>
<feature type="transmembrane region" description="Helical" evidence="1">
    <location>
        <begin position="117"/>
        <end position="144"/>
    </location>
</feature>
<dbReference type="OrthoDB" id="3822725at2"/>
<organism evidence="2 3">
    <name type="scientific">Microlunatus elymi</name>
    <dbReference type="NCBI Taxonomy" id="2596828"/>
    <lineage>
        <taxon>Bacteria</taxon>
        <taxon>Bacillati</taxon>
        <taxon>Actinomycetota</taxon>
        <taxon>Actinomycetes</taxon>
        <taxon>Propionibacteriales</taxon>
        <taxon>Propionibacteriaceae</taxon>
        <taxon>Microlunatus</taxon>
    </lineage>
</organism>
<evidence type="ECO:0000313" key="3">
    <source>
        <dbReference type="Proteomes" id="UP000319263"/>
    </source>
</evidence>
<name>A0A516PV80_9ACTN</name>
<dbReference type="KEGG" id="mik:FOE78_03525"/>
<feature type="transmembrane region" description="Helical" evidence="1">
    <location>
        <begin position="42"/>
        <end position="63"/>
    </location>
</feature>
<evidence type="ECO:0000313" key="2">
    <source>
        <dbReference type="EMBL" id="QDP95108.1"/>
    </source>
</evidence>
<reference evidence="2 3" key="1">
    <citation type="submission" date="2019-07" db="EMBL/GenBank/DDBJ databases">
        <title>Microlunatus dokdonensis sp. nov. isolated from the rhizospheric soil of the wild plant Elymus tsukushiensis.</title>
        <authorList>
            <person name="Ghim S.-Y."/>
            <person name="Hwang Y.-J."/>
            <person name="Son J.-S."/>
            <person name="Shin J.-H."/>
        </authorList>
    </citation>
    <scope>NUCLEOTIDE SEQUENCE [LARGE SCALE GENOMIC DNA]</scope>
    <source>
        <strain evidence="2 3">KUDC0627</strain>
    </source>
</reference>
<gene>
    <name evidence="2" type="ORF">FOE78_03525</name>
</gene>
<evidence type="ECO:0000256" key="1">
    <source>
        <dbReference type="SAM" id="Phobius"/>
    </source>
</evidence>
<dbReference type="AlphaFoldDB" id="A0A516PV80"/>
<dbReference type="Proteomes" id="UP000319263">
    <property type="component" value="Chromosome"/>
</dbReference>
<dbReference type="RefSeq" id="WP_143985090.1">
    <property type="nucleotide sequence ID" value="NZ_CP041692.1"/>
</dbReference>
<feature type="transmembrane region" description="Helical" evidence="1">
    <location>
        <begin position="192"/>
        <end position="212"/>
    </location>
</feature>
<feature type="transmembrane region" description="Helical" evidence="1">
    <location>
        <begin position="164"/>
        <end position="185"/>
    </location>
</feature>
<protein>
    <submittedName>
        <fullName evidence="2">ABC transporter permease</fullName>
    </submittedName>
</protein>
<feature type="transmembrane region" description="Helical" evidence="1">
    <location>
        <begin position="75"/>
        <end position="96"/>
    </location>
</feature>
<keyword evidence="3" id="KW-1185">Reference proteome</keyword>
<proteinExistence type="predicted"/>
<dbReference type="EMBL" id="CP041692">
    <property type="protein sequence ID" value="QDP95108.1"/>
    <property type="molecule type" value="Genomic_DNA"/>
</dbReference>